<evidence type="ECO:0000256" key="9">
    <source>
        <dbReference type="RuleBase" id="RU369079"/>
    </source>
</evidence>
<dbReference type="InterPro" id="IPR007387">
    <property type="entry name" value="TRAP_DctQ"/>
</dbReference>
<dbReference type="PANTHER" id="PTHR35011">
    <property type="entry name" value="2,3-DIKETO-L-GULONATE TRAP TRANSPORTER SMALL PERMEASE PROTEIN YIAM"/>
    <property type="match status" value="1"/>
</dbReference>
<dbReference type="EMBL" id="JAUOPG010000002">
    <property type="protein sequence ID" value="MDO6452832.1"/>
    <property type="molecule type" value="Genomic_DNA"/>
</dbReference>
<dbReference type="GO" id="GO:0022857">
    <property type="term" value="F:transmembrane transporter activity"/>
    <property type="evidence" value="ECO:0007669"/>
    <property type="project" value="UniProtKB-UniRule"/>
</dbReference>
<keyword evidence="4 9" id="KW-0997">Cell inner membrane</keyword>
<evidence type="ECO:0000256" key="3">
    <source>
        <dbReference type="ARBA" id="ARBA00022475"/>
    </source>
</evidence>
<comment type="subunit">
    <text evidence="9">The complex comprises the extracytoplasmic solute receptor protein and the two transmembrane proteins.</text>
</comment>
<dbReference type="GO" id="GO:0015740">
    <property type="term" value="P:C4-dicarboxylate transport"/>
    <property type="evidence" value="ECO:0007669"/>
    <property type="project" value="TreeGrafter"/>
</dbReference>
<feature type="transmembrane region" description="Helical" evidence="9">
    <location>
        <begin position="136"/>
        <end position="157"/>
    </location>
</feature>
<keyword evidence="3" id="KW-1003">Cell membrane</keyword>
<feature type="transmembrane region" description="Helical" evidence="9">
    <location>
        <begin position="52"/>
        <end position="73"/>
    </location>
</feature>
<keyword evidence="2 9" id="KW-0813">Transport</keyword>
<accession>A0AAW7XGW2</accession>
<keyword evidence="6 9" id="KW-1133">Transmembrane helix</keyword>
<evidence type="ECO:0000256" key="4">
    <source>
        <dbReference type="ARBA" id="ARBA00022519"/>
    </source>
</evidence>
<dbReference type="GO" id="GO:0005886">
    <property type="term" value="C:plasma membrane"/>
    <property type="evidence" value="ECO:0007669"/>
    <property type="project" value="UniProtKB-SubCell"/>
</dbReference>
<evidence type="ECO:0000256" key="1">
    <source>
        <dbReference type="ARBA" id="ARBA00004429"/>
    </source>
</evidence>
<evidence type="ECO:0000256" key="7">
    <source>
        <dbReference type="ARBA" id="ARBA00023136"/>
    </source>
</evidence>
<evidence type="ECO:0000256" key="2">
    <source>
        <dbReference type="ARBA" id="ARBA00022448"/>
    </source>
</evidence>
<feature type="transmembrane region" description="Helical" evidence="9">
    <location>
        <begin position="20"/>
        <end position="40"/>
    </location>
</feature>
<comment type="function">
    <text evidence="9">Part of the tripartite ATP-independent periplasmic (TRAP) transport system.</text>
</comment>
<organism evidence="11 13">
    <name type="scientific">Neptunomonas phycophila</name>
    <dbReference type="NCBI Taxonomy" id="1572645"/>
    <lineage>
        <taxon>Bacteria</taxon>
        <taxon>Pseudomonadati</taxon>
        <taxon>Pseudomonadota</taxon>
        <taxon>Gammaproteobacteria</taxon>
        <taxon>Oceanospirillales</taxon>
        <taxon>Oceanospirillaceae</taxon>
        <taxon>Neptunomonas</taxon>
    </lineage>
</organism>
<feature type="domain" description="Tripartite ATP-independent periplasmic transporters DctQ component" evidence="10">
    <location>
        <begin position="35"/>
        <end position="160"/>
    </location>
</feature>
<evidence type="ECO:0000313" key="14">
    <source>
        <dbReference type="Proteomes" id="UP001177341"/>
    </source>
</evidence>
<proteinExistence type="inferred from homology"/>
<keyword evidence="5 9" id="KW-0812">Transmembrane</keyword>
<feature type="transmembrane region" description="Helical" evidence="9">
    <location>
        <begin position="94"/>
        <end position="116"/>
    </location>
</feature>
<gene>
    <name evidence="11" type="ORF">Q4490_04575</name>
    <name evidence="12" type="ORF">Q8W30_03040</name>
</gene>
<reference evidence="11" key="1">
    <citation type="submission" date="2023-07" db="EMBL/GenBank/DDBJ databases">
        <title>Genome content predicts the carbon catabolic preferences of heterotrophic bacteria.</title>
        <authorList>
            <person name="Gralka M."/>
        </authorList>
    </citation>
    <scope>NUCLEOTIDE SEQUENCE</scope>
    <source>
        <strain evidence="12">5G01</strain>
        <strain evidence="11">I2M16</strain>
    </source>
</reference>
<dbReference type="RefSeq" id="WP_215152441.1">
    <property type="nucleotide sequence ID" value="NZ_CAXHZV010000002.1"/>
</dbReference>
<comment type="caution">
    <text evidence="11">The sequence shown here is derived from an EMBL/GenBank/DDBJ whole genome shotgun (WGS) entry which is preliminary data.</text>
</comment>
<dbReference type="AlphaFoldDB" id="A0AAW7XGW2"/>
<evidence type="ECO:0000256" key="5">
    <source>
        <dbReference type="ARBA" id="ARBA00022692"/>
    </source>
</evidence>
<dbReference type="Proteomes" id="UP001177341">
    <property type="component" value="Unassembled WGS sequence"/>
</dbReference>
<evidence type="ECO:0000256" key="8">
    <source>
        <dbReference type="ARBA" id="ARBA00038436"/>
    </source>
</evidence>
<dbReference type="InterPro" id="IPR055348">
    <property type="entry name" value="DctQ"/>
</dbReference>
<dbReference type="Pfam" id="PF04290">
    <property type="entry name" value="DctQ"/>
    <property type="match status" value="1"/>
</dbReference>
<comment type="similarity">
    <text evidence="8 9">Belongs to the TRAP transporter small permease family.</text>
</comment>
<dbReference type="PANTHER" id="PTHR35011:SF11">
    <property type="entry name" value="TRAP TRANSPORTER SMALL PERMEASE PROTEIN"/>
    <property type="match status" value="1"/>
</dbReference>
<dbReference type="Proteomes" id="UP001169862">
    <property type="component" value="Unassembled WGS sequence"/>
</dbReference>
<evidence type="ECO:0000313" key="12">
    <source>
        <dbReference type="EMBL" id="MDP2521537.1"/>
    </source>
</evidence>
<protein>
    <recommendedName>
        <fullName evidence="9">TRAP transporter small permease protein</fullName>
    </recommendedName>
</protein>
<keyword evidence="7 9" id="KW-0472">Membrane</keyword>
<sequence>MNNKNILYVYDKLLVYIKRVANIVSGLAMITLVFSFAWLVYGRYVLNDTPTWVEQLSLLLVITISFLTAAVGIHERTHLSVDILTQMLPVSGQAMVGIAADIIMAIFGLLMAINAVDLAEFAWSKKIPLLGISDATRYFPVIISGSLIFVFSLDRVVRTIHHLTRTKPISQENN</sequence>
<evidence type="ECO:0000313" key="13">
    <source>
        <dbReference type="Proteomes" id="UP001169862"/>
    </source>
</evidence>
<evidence type="ECO:0000259" key="10">
    <source>
        <dbReference type="Pfam" id="PF04290"/>
    </source>
</evidence>
<name>A0AAW7XGW2_9GAMM</name>
<evidence type="ECO:0000313" key="11">
    <source>
        <dbReference type="EMBL" id="MDO6452832.1"/>
    </source>
</evidence>
<dbReference type="EMBL" id="JAUYVO010000002">
    <property type="protein sequence ID" value="MDP2521537.1"/>
    <property type="molecule type" value="Genomic_DNA"/>
</dbReference>
<keyword evidence="14" id="KW-1185">Reference proteome</keyword>
<comment type="subcellular location">
    <subcellularLocation>
        <location evidence="1 9">Cell inner membrane</location>
        <topology evidence="1 9">Multi-pass membrane protein</topology>
    </subcellularLocation>
</comment>
<evidence type="ECO:0000256" key="6">
    <source>
        <dbReference type="ARBA" id="ARBA00022989"/>
    </source>
</evidence>